<protein>
    <recommendedName>
        <fullName evidence="2">histidine kinase</fullName>
        <ecNumber evidence="2">2.7.13.3</ecNumber>
    </recommendedName>
</protein>
<evidence type="ECO:0000313" key="9">
    <source>
        <dbReference type="Proteomes" id="UP000326678"/>
    </source>
</evidence>
<name>A0A5P8WBU0_9NOSO</name>
<dbReference type="CDD" id="cd00075">
    <property type="entry name" value="HATPase"/>
    <property type="match status" value="1"/>
</dbReference>
<keyword evidence="9" id="KW-1185">Reference proteome</keyword>
<dbReference type="PRINTS" id="PR00344">
    <property type="entry name" value="BCTRLSENSOR"/>
</dbReference>
<keyword evidence="8" id="KW-0067">ATP-binding</keyword>
<keyword evidence="8" id="KW-0547">Nucleotide-binding</keyword>
<evidence type="ECO:0000256" key="1">
    <source>
        <dbReference type="ARBA" id="ARBA00000085"/>
    </source>
</evidence>
<dbReference type="EMBL" id="CP045227">
    <property type="protein sequence ID" value="QFS50273.1"/>
    <property type="molecule type" value="Genomic_DNA"/>
</dbReference>
<evidence type="ECO:0000256" key="2">
    <source>
        <dbReference type="ARBA" id="ARBA00012438"/>
    </source>
</evidence>
<evidence type="ECO:0000256" key="5">
    <source>
        <dbReference type="ARBA" id="ARBA00022777"/>
    </source>
</evidence>
<dbReference type="InterPro" id="IPR036890">
    <property type="entry name" value="HATPase_C_sf"/>
</dbReference>
<evidence type="ECO:0000313" key="8">
    <source>
        <dbReference type="EMBL" id="QFS50273.1"/>
    </source>
</evidence>
<dbReference type="Gene3D" id="3.30.565.10">
    <property type="entry name" value="Histidine kinase-like ATPase, C-terminal domain"/>
    <property type="match status" value="1"/>
</dbReference>
<keyword evidence="5" id="KW-0418">Kinase</keyword>
<keyword evidence="4" id="KW-0808">Transferase</keyword>
<dbReference type="RefSeq" id="WP_152591337.1">
    <property type="nucleotide sequence ID" value="NZ_CP045227.1"/>
</dbReference>
<dbReference type="GO" id="GO:0005524">
    <property type="term" value="F:ATP binding"/>
    <property type="evidence" value="ECO:0007669"/>
    <property type="project" value="UniProtKB-KW"/>
</dbReference>
<gene>
    <name evidence="8" type="ORF">GXM_07767</name>
</gene>
<dbReference type="InterPro" id="IPR004358">
    <property type="entry name" value="Sig_transdc_His_kin-like_C"/>
</dbReference>
<dbReference type="PANTHER" id="PTHR45453:SF1">
    <property type="entry name" value="PHOSPHATE REGULON SENSOR PROTEIN PHOR"/>
    <property type="match status" value="1"/>
</dbReference>
<organism evidence="8 9">
    <name type="scientific">Nostoc sphaeroides CCNUC1</name>
    <dbReference type="NCBI Taxonomy" id="2653204"/>
    <lineage>
        <taxon>Bacteria</taxon>
        <taxon>Bacillati</taxon>
        <taxon>Cyanobacteriota</taxon>
        <taxon>Cyanophyceae</taxon>
        <taxon>Nostocales</taxon>
        <taxon>Nostocaceae</taxon>
        <taxon>Nostoc</taxon>
    </lineage>
</organism>
<reference evidence="8 9" key="1">
    <citation type="submission" date="2019-10" db="EMBL/GenBank/DDBJ databases">
        <title>Genomic and transcriptomic insights into the perfect genentic adaptation of a filamentous nitrogen-fixing cyanobacterium to rice fields.</title>
        <authorList>
            <person name="Chen Z."/>
        </authorList>
    </citation>
    <scope>NUCLEOTIDE SEQUENCE [LARGE SCALE GENOMIC DNA]</scope>
    <source>
        <strain evidence="8">CCNUC1</strain>
    </source>
</reference>
<keyword evidence="6" id="KW-0902">Two-component regulatory system</keyword>
<dbReference type="InterPro" id="IPR050351">
    <property type="entry name" value="BphY/WalK/GraS-like"/>
</dbReference>
<dbReference type="Proteomes" id="UP000326678">
    <property type="component" value="Chromosome Gxm2"/>
</dbReference>
<accession>A0A5P8WBU0</accession>
<dbReference type="SMART" id="SM00387">
    <property type="entry name" value="HATPase_c"/>
    <property type="match status" value="1"/>
</dbReference>
<evidence type="ECO:0000256" key="4">
    <source>
        <dbReference type="ARBA" id="ARBA00022679"/>
    </source>
</evidence>
<dbReference type="PANTHER" id="PTHR45453">
    <property type="entry name" value="PHOSPHATE REGULON SENSOR PROTEIN PHOR"/>
    <property type="match status" value="1"/>
</dbReference>
<sequence>MGASFSLKKQENFNCSSRFSIQNYCELYAKQLIYHYPIYCLRIIYYQPASNKYQEVLQYAENQLAISPQDLAYLRSESWLKHFPHVFEVHELNLVKLPQYFSYICIISYNNHQMEYIQVITDEPLSLKLQNKLQESAIILSEYTKLNLENLHQGDKIQLLEQILHKAGHQLRNSLALIGLYAHNLYLRSPDNGFQKEAKVIHDSVQDLNSNLTEILSCTQGVKLSIVSQDLKKIVAESIEYLQPLIDQKHLKINLPDTSTIISLDILQIKQVFDNLIINAIHFSPDFGTITFSWQIFQEEVLIKISDQGTGILPEDISKIFNPFYSRRSGGTGLGLTIAKKIVLDHHGNIWAQNLPQGGAIFSIILPRK</sequence>
<dbReference type="GO" id="GO:0016036">
    <property type="term" value="P:cellular response to phosphate starvation"/>
    <property type="evidence" value="ECO:0007669"/>
    <property type="project" value="TreeGrafter"/>
</dbReference>
<dbReference type="SUPFAM" id="SSF55874">
    <property type="entry name" value="ATPase domain of HSP90 chaperone/DNA topoisomerase II/histidine kinase"/>
    <property type="match status" value="1"/>
</dbReference>
<comment type="catalytic activity">
    <reaction evidence="1">
        <text>ATP + protein L-histidine = ADP + protein N-phospho-L-histidine.</text>
        <dbReference type="EC" id="2.7.13.3"/>
    </reaction>
</comment>
<dbReference type="KEGG" id="nsh:GXM_07767"/>
<evidence type="ECO:0000256" key="6">
    <source>
        <dbReference type="ARBA" id="ARBA00023012"/>
    </source>
</evidence>
<dbReference type="InterPro" id="IPR003594">
    <property type="entry name" value="HATPase_dom"/>
</dbReference>
<evidence type="ECO:0000259" key="7">
    <source>
        <dbReference type="PROSITE" id="PS50109"/>
    </source>
</evidence>
<dbReference type="GO" id="GO:0004721">
    <property type="term" value="F:phosphoprotein phosphatase activity"/>
    <property type="evidence" value="ECO:0007669"/>
    <property type="project" value="TreeGrafter"/>
</dbReference>
<dbReference type="GO" id="GO:0005886">
    <property type="term" value="C:plasma membrane"/>
    <property type="evidence" value="ECO:0007669"/>
    <property type="project" value="TreeGrafter"/>
</dbReference>
<dbReference type="InterPro" id="IPR036097">
    <property type="entry name" value="HisK_dim/P_sf"/>
</dbReference>
<dbReference type="SUPFAM" id="SSF47384">
    <property type="entry name" value="Homodimeric domain of signal transducing histidine kinase"/>
    <property type="match status" value="1"/>
</dbReference>
<dbReference type="Pfam" id="PF02518">
    <property type="entry name" value="HATPase_c"/>
    <property type="match status" value="1"/>
</dbReference>
<proteinExistence type="predicted"/>
<dbReference type="InterPro" id="IPR005467">
    <property type="entry name" value="His_kinase_dom"/>
</dbReference>
<keyword evidence="3" id="KW-0597">Phosphoprotein</keyword>
<dbReference type="EC" id="2.7.13.3" evidence="2"/>
<dbReference type="AlphaFoldDB" id="A0A5P8WBU0"/>
<feature type="domain" description="Histidine kinase" evidence="7">
    <location>
        <begin position="166"/>
        <end position="369"/>
    </location>
</feature>
<dbReference type="PROSITE" id="PS50109">
    <property type="entry name" value="HIS_KIN"/>
    <property type="match status" value="1"/>
</dbReference>
<evidence type="ECO:0000256" key="3">
    <source>
        <dbReference type="ARBA" id="ARBA00022553"/>
    </source>
</evidence>
<dbReference type="GO" id="GO:0000155">
    <property type="term" value="F:phosphorelay sensor kinase activity"/>
    <property type="evidence" value="ECO:0007669"/>
    <property type="project" value="InterPro"/>
</dbReference>